<keyword evidence="2" id="KW-0175">Coiled coil</keyword>
<feature type="domain" description="CCDC22 N-terminal" evidence="5">
    <location>
        <begin position="8"/>
        <end position="112"/>
    </location>
</feature>
<proteinExistence type="inferred from homology"/>
<feature type="region of interest" description="Disordered" evidence="3">
    <location>
        <begin position="305"/>
        <end position="327"/>
    </location>
</feature>
<gene>
    <name evidence="6" type="ORF">NAES01612_LOCUS6450</name>
</gene>
<evidence type="ECO:0000256" key="1">
    <source>
        <dbReference type="ARBA" id="ARBA00006438"/>
    </source>
</evidence>
<evidence type="ECO:0000313" key="6">
    <source>
        <dbReference type="EMBL" id="CAE2294022.1"/>
    </source>
</evidence>
<dbReference type="PANTHER" id="PTHR15668:SF4">
    <property type="entry name" value="COILED-COIL DOMAIN-CONTAINING PROTEIN 22"/>
    <property type="match status" value="1"/>
</dbReference>
<dbReference type="Pfam" id="PF21674">
    <property type="entry name" value="CCDC22_N"/>
    <property type="match status" value="1"/>
</dbReference>
<organism evidence="6">
    <name type="scientific">Paramoeba aestuarina</name>
    <dbReference type="NCBI Taxonomy" id="180227"/>
    <lineage>
        <taxon>Eukaryota</taxon>
        <taxon>Amoebozoa</taxon>
        <taxon>Discosea</taxon>
        <taxon>Flabellinia</taxon>
        <taxon>Dactylopodida</taxon>
        <taxon>Paramoebidae</taxon>
        <taxon>Paramoeba</taxon>
    </lineage>
</organism>
<evidence type="ECO:0000259" key="4">
    <source>
        <dbReference type="Pfam" id="PF05667"/>
    </source>
</evidence>
<feature type="domain" description="CCDC22 coiled-coil" evidence="4">
    <location>
        <begin position="131"/>
        <end position="592"/>
    </location>
</feature>
<accession>A0A7S4NKW6</accession>
<evidence type="ECO:0008006" key="7">
    <source>
        <dbReference type="Google" id="ProtNLM"/>
    </source>
</evidence>
<dbReference type="InterPro" id="IPR008530">
    <property type="entry name" value="CCDC22"/>
</dbReference>
<dbReference type="AlphaFoldDB" id="A0A7S4NKW6"/>
<reference evidence="6" key="1">
    <citation type="submission" date="2021-01" db="EMBL/GenBank/DDBJ databases">
        <authorList>
            <person name="Corre E."/>
            <person name="Pelletier E."/>
            <person name="Niang G."/>
            <person name="Scheremetjew M."/>
            <person name="Finn R."/>
            <person name="Kale V."/>
            <person name="Holt S."/>
            <person name="Cochrane G."/>
            <person name="Meng A."/>
            <person name="Brown T."/>
            <person name="Cohen L."/>
        </authorList>
    </citation>
    <scope>NUCLEOTIDE SEQUENCE</scope>
    <source>
        <strain evidence="6">SoJaBio B1-5/56/2</strain>
    </source>
</reference>
<feature type="coiled-coil region" evidence="2">
    <location>
        <begin position="442"/>
        <end position="476"/>
    </location>
</feature>
<evidence type="ECO:0000256" key="3">
    <source>
        <dbReference type="SAM" id="MobiDB-lite"/>
    </source>
</evidence>
<dbReference type="PANTHER" id="PTHR15668">
    <property type="entry name" value="JM1 PROTEIN"/>
    <property type="match status" value="1"/>
</dbReference>
<sequence>MDTKNSMVDSVILTTLRGISCPIDEDIKTVDDLSPKMILLSVSRCLNLLDDSLNYPTETVPRQMASAVSLATKVCASIKGFGYRGQIGYHQLLYASPVENRKLLSWLITQLPSNESEEALDGESSLDLSKEILHNVTNELKKPWMLPTTTKYKLGVESEALHETKFKATFLQWPTCGTAPRVDFKVIEDYIRFYSKPIVSQPPTPTKLAASLIETSSISSTATADWESEWNSVGLESGLNPFDYRKKKNEKIKGMTKGVFGSFSASVSSFKVRHNLHRDYLAREEMLKKRTAGKLGTRFTHQKMFSKESDKKKNAEELEKEKQEAREMALNQADEKLNKRQAKVDQVLKQIADMKTNIAQMEPQISQEAEKTQKLKQTLLNLKKTNELLPDAAANITKLQQISEKNTQNLMELAIEWEKFRAPLVAELRSKSGDIEGKRKKTLQQTKEIREMRREIKEIQAEIDQQVEQAEKMSEVFGSMKTTHTREFFTSHIDEIIRQVRKQQVDIDNILGDTKALKKERNATSETLNRSFAVTSDLLFKDAKKGDMMAKKAFRILVSLHKNYERLGEIVEETGTSSNSSSTLSNKTIVLEKKTKTMDLEGLEKDLADIRAENKRLQK</sequence>
<comment type="similarity">
    <text evidence="1">Belongs to the CCDC22 family.</text>
</comment>
<dbReference type="InterPro" id="IPR048348">
    <property type="entry name" value="CCDC22_CC"/>
</dbReference>
<dbReference type="GO" id="GO:0097602">
    <property type="term" value="F:cullin family protein binding"/>
    <property type="evidence" value="ECO:0007669"/>
    <property type="project" value="TreeGrafter"/>
</dbReference>
<dbReference type="EMBL" id="HBKR01009688">
    <property type="protein sequence ID" value="CAE2294022.1"/>
    <property type="molecule type" value="Transcribed_RNA"/>
</dbReference>
<evidence type="ECO:0000259" key="5">
    <source>
        <dbReference type="Pfam" id="PF21674"/>
    </source>
</evidence>
<evidence type="ECO:0000256" key="2">
    <source>
        <dbReference type="SAM" id="Coils"/>
    </source>
</evidence>
<dbReference type="GO" id="GO:2000060">
    <property type="term" value="P:positive regulation of ubiquitin-dependent protein catabolic process"/>
    <property type="evidence" value="ECO:0007669"/>
    <property type="project" value="TreeGrafter"/>
</dbReference>
<dbReference type="Pfam" id="PF05667">
    <property type="entry name" value="CCDC22_CC"/>
    <property type="match status" value="1"/>
</dbReference>
<protein>
    <recommendedName>
        <fullName evidence="7">Coiled-coil domain-containing protein 22 homolog</fullName>
    </recommendedName>
</protein>
<name>A0A7S4NKW6_9EUKA</name>
<dbReference type="InterPro" id="IPR048349">
    <property type="entry name" value="CCDC22_N"/>
</dbReference>